<reference evidence="2 3" key="1">
    <citation type="journal article" date="2017" name="ISME J.">
        <title>Energy and carbon metabolisms in a deep terrestrial subsurface fluid microbial community.</title>
        <authorList>
            <person name="Momper L."/>
            <person name="Jungbluth S.P."/>
            <person name="Lee M.D."/>
            <person name="Amend J.P."/>
        </authorList>
    </citation>
    <scope>NUCLEOTIDE SEQUENCE [LARGE SCALE GENOMIC DNA]</scope>
    <source>
        <strain evidence="2">SURF_29</strain>
    </source>
</reference>
<name>A0A419DFI0_9BACT</name>
<organism evidence="2 3">
    <name type="scientific">candidate division WS5 bacterium</name>
    <dbReference type="NCBI Taxonomy" id="2093353"/>
    <lineage>
        <taxon>Bacteria</taxon>
        <taxon>candidate division WS5</taxon>
    </lineage>
</organism>
<dbReference type="AlphaFoldDB" id="A0A419DFI0"/>
<accession>A0A419DFI0</accession>
<evidence type="ECO:0000313" key="2">
    <source>
        <dbReference type="EMBL" id="RJO61874.1"/>
    </source>
</evidence>
<keyword evidence="1" id="KW-0812">Transmembrane</keyword>
<dbReference type="EMBL" id="QZJW01000008">
    <property type="protein sequence ID" value="RJO61874.1"/>
    <property type="molecule type" value="Genomic_DNA"/>
</dbReference>
<keyword evidence="1" id="KW-0472">Membrane</keyword>
<evidence type="ECO:0000256" key="1">
    <source>
        <dbReference type="SAM" id="Phobius"/>
    </source>
</evidence>
<keyword evidence="1" id="KW-1133">Transmembrane helix</keyword>
<protein>
    <submittedName>
        <fullName evidence="2">Uncharacterized protein</fullName>
    </submittedName>
</protein>
<evidence type="ECO:0000313" key="3">
    <source>
        <dbReference type="Proteomes" id="UP000285655"/>
    </source>
</evidence>
<dbReference type="Proteomes" id="UP000285655">
    <property type="component" value="Unassembled WGS sequence"/>
</dbReference>
<gene>
    <name evidence="2" type="ORF">C4544_01635</name>
</gene>
<comment type="caution">
    <text evidence="2">The sequence shown here is derived from an EMBL/GenBank/DDBJ whole genome shotgun (WGS) entry which is preliminary data.</text>
</comment>
<sequence length="107" mass="12066">MKIPKPTKEKKKAIKHKGHARKADFAKFIPYIIILVILLMGCALTAFGYFIFNREADSLVVSEAEKQLQDVSLHFDKKKIKGLFDASYSTSGIKEPSFTPKNPFTGF</sequence>
<proteinExistence type="predicted"/>
<feature type="transmembrane region" description="Helical" evidence="1">
    <location>
        <begin position="28"/>
        <end position="52"/>
    </location>
</feature>